<keyword evidence="8" id="KW-0812">Transmembrane</keyword>
<dbReference type="GO" id="GO:0046872">
    <property type="term" value="F:metal ion binding"/>
    <property type="evidence" value="ECO:0007669"/>
    <property type="project" value="UniProtKB-KW"/>
</dbReference>
<feature type="transmembrane region" description="Helical" evidence="8">
    <location>
        <begin position="92"/>
        <end position="110"/>
    </location>
</feature>
<keyword evidence="9" id="KW-0830">Ubiquinone</keyword>
<dbReference type="GO" id="GO:0006744">
    <property type="term" value="P:ubiquinone biosynthetic process"/>
    <property type="evidence" value="ECO:0007669"/>
    <property type="project" value="UniProtKB-KW"/>
</dbReference>
<dbReference type="SUPFAM" id="SSF47240">
    <property type="entry name" value="Ferritin-like"/>
    <property type="match status" value="1"/>
</dbReference>
<dbReference type="EMBL" id="NHON01000084">
    <property type="protein sequence ID" value="OWJ63646.1"/>
    <property type="molecule type" value="Genomic_DNA"/>
</dbReference>
<keyword evidence="3" id="KW-0479">Metal-binding</keyword>
<comment type="caution">
    <text evidence="9">The sequence shown here is derived from an EMBL/GenBank/DDBJ whole genome shotgun (WGS) entry which is preliminary data.</text>
</comment>
<evidence type="ECO:0000256" key="4">
    <source>
        <dbReference type="ARBA" id="ARBA00023002"/>
    </source>
</evidence>
<dbReference type="OrthoDB" id="7559360at2"/>
<organism evidence="9 10">
    <name type="scientific">Inquilinus limosus</name>
    <dbReference type="NCBI Taxonomy" id="171674"/>
    <lineage>
        <taxon>Bacteria</taxon>
        <taxon>Pseudomonadati</taxon>
        <taxon>Pseudomonadota</taxon>
        <taxon>Alphaproteobacteria</taxon>
        <taxon>Rhodospirillales</taxon>
        <taxon>Rhodospirillaceae</taxon>
        <taxon>Inquilinus</taxon>
    </lineage>
</organism>
<evidence type="ECO:0000256" key="5">
    <source>
        <dbReference type="ARBA" id="ARBA00023004"/>
    </source>
</evidence>
<proteinExistence type="predicted"/>
<evidence type="ECO:0000313" key="10">
    <source>
        <dbReference type="Proteomes" id="UP000196655"/>
    </source>
</evidence>
<evidence type="ECO:0000256" key="6">
    <source>
        <dbReference type="ARBA" id="ARBA00023033"/>
    </source>
</evidence>
<dbReference type="PANTHER" id="PTHR11237:SF4">
    <property type="entry name" value="5-DEMETHOXYUBIQUINONE HYDROXYLASE, MITOCHONDRIAL"/>
    <property type="match status" value="1"/>
</dbReference>
<evidence type="ECO:0000256" key="8">
    <source>
        <dbReference type="SAM" id="Phobius"/>
    </source>
</evidence>
<evidence type="ECO:0000256" key="2">
    <source>
        <dbReference type="ARBA" id="ARBA00022688"/>
    </source>
</evidence>
<evidence type="ECO:0000256" key="3">
    <source>
        <dbReference type="ARBA" id="ARBA00022723"/>
    </source>
</evidence>
<keyword evidence="8" id="KW-1133">Transmembrane helix</keyword>
<accession>A0A211ZEL8</accession>
<evidence type="ECO:0000313" key="9">
    <source>
        <dbReference type="EMBL" id="OWJ63646.1"/>
    </source>
</evidence>
<comment type="pathway">
    <text evidence="1">Cofactor biosynthesis; ubiquinone biosynthesis.</text>
</comment>
<evidence type="ECO:0000256" key="7">
    <source>
        <dbReference type="ARBA" id="ARBA00023136"/>
    </source>
</evidence>
<dbReference type="GO" id="GO:0008682">
    <property type="term" value="F:3-demethoxyubiquinol 3-hydroxylase activity"/>
    <property type="evidence" value="ECO:0007669"/>
    <property type="project" value="TreeGrafter"/>
</dbReference>
<reference evidence="10" key="1">
    <citation type="submission" date="2017-05" db="EMBL/GenBank/DDBJ databases">
        <authorList>
            <person name="Macchi M."/>
            <person name="Festa S."/>
            <person name="Coppotelli B.M."/>
            <person name="Morelli I.S."/>
        </authorList>
    </citation>
    <scope>NUCLEOTIDE SEQUENCE [LARGE SCALE GENOMIC DNA]</scope>
    <source>
        <strain evidence="10">I</strain>
    </source>
</reference>
<dbReference type="Pfam" id="PF03232">
    <property type="entry name" value="COQ7"/>
    <property type="match status" value="1"/>
</dbReference>
<keyword evidence="10" id="KW-1185">Reference proteome</keyword>
<keyword evidence="5" id="KW-0408">Iron</keyword>
<name>A0A211ZEL8_9PROT</name>
<dbReference type="InterPro" id="IPR011566">
    <property type="entry name" value="Ubq_synth_Coq7"/>
</dbReference>
<keyword evidence="7 8" id="KW-0472">Membrane</keyword>
<keyword evidence="6" id="KW-0503">Monooxygenase</keyword>
<keyword evidence="4" id="KW-0560">Oxidoreductase</keyword>
<keyword evidence="2" id="KW-0831">Ubiquinone biosynthesis</keyword>
<sequence length="213" mass="23045">MAVDDASLDAALAASPTAGVSRRDRLTIARILRVNHAGESGAIRIYGAQIAVARRLWPDLVPRLEAMRADEIRHCRLFRSAMPTRNSRPCRVMRLWSLGGFVLGFATALAGRRMVWICTAAVEAAVHRHLGDQLHFLAGKDDGVGAIIRDINVEEIDHLRMAEAQLGPGHAQGRLYAAIAAITDLLIWLSTWGDSARMARAISVPSAPGSAGR</sequence>
<dbReference type="CDD" id="cd01042">
    <property type="entry name" value="DMQH"/>
    <property type="match status" value="1"/>
</dbReference>
<evidence type="ECO:0000256" key="1">
    <source>
        <dbReference type="ARBA" id="ARBA00004749"/>
    </source>
</evidence>
<gene>
    <name evidence="9" type="ORF">BWR60_28845</name>
</gene>
<dbReference type="RefSeq" id="WP_088155517.1">
    <property type="nucleotide sequence ID" value="NZ_NHON01000084.1"/>
</dbReference>
<dbReference type="AlphaFoldDB" id="A0A211ZEL8"/>
<protein>
    <submittedName>
        <fullName evidence="9">Demethoxyubiquinone hydroxylase family protein</fullName>
    </submittedName>
</protein>
<dbReference type="PANTHER" id="PTHR11237">
    <property type="entry name" value="COENZYME Q10 BIOSYNTHESIS PROTEIN 7"/>
    <property type="match status" value="1"/>
</dbReference>
<feature type="transmembrane region" description="Helical" evidence="8">
    <location>
        <begin position="175"/>
        <end position="193"/>
    </location>
</feature>
<dbReference type="Proteomes" id="UP000196655">
    <property type="component" value="Unassembled WGS sequence"/>
</dbReference>
<dbReference type="InterPro" id="IPR009078">
    <property type="entry name" value="Ferritin-like_SF"/>
</dbReference>